<gene>
    <name evidence="1" type="ORF">BAL341_429</name>
</gene>
<sequence>MGNSRQRPNELALAAAAIVANFVTSLTYACCLNERFG</sequence>
<accession>A0A486XJH7</accession>
<name>A0A486XJH7_9GAMM</name>
<dbReference type="PROSITE" id="PS51257">
    <property type="entry name" value="PROKAR_LIPOPROTEIN"/>
    <property type="match status" value="1"/>
</dbReference>
<dbReference type="AlphaFoldDB" id="A0A486XJH7"/>
<organism evidence="1">
    <name type="scientific">Rheinheimera sp. BAL341</name>
    <dbReference type="NCBI Taxonomy" id="1708203"/>
    <lineage>
        <taxon>Bacteria</taxon>
        <taxon>Pseudomonadati</taxon>
        <taxon>Pseudomonadota</taxon>
        <taxon>Gammaproteobacteria</taxon>
        <taxon>Chromatiales</taxon>
        <taxon>Chromatiaceae</taxon>
        <taxon>Rheinheimera</taxon>
    </lineage>
</organism>
<protein>
    <submittedName>
        <fullName evidence="1">Uncharacterized protein</fullName>
    </submittedName>
</protein>
<evidence type="ECO:0000313" key="1">
    <source>
        <dbReference type="EMBL" id="VHO01855.1"/>
    </source>
</evidence>
<reference evidence="1" key="1">
    <citation type="submission" date="2019-04" db="EMBL/GenBank/DDBJ databases">
        <authorList>
            <person name="Brambilla D."/>
        </authorList>
    </citation>
    <scope>NUCLEOTIDE SEQUENCE</scope>
    <source>
        <strain evidence="1">BAL1</strain>
    </source>
</reference>
<dbReference type="EMBL" id="CAAJGR010000050">
    <property type="protein sequence ID" value="VHO01855.1"/>
    <property type="molecule type" value="Genomic_DNA"/>
</dbReference>
<proteinExistence type="predicted"/>